<keyword evidence="3 4" id="KW-0418">Kinase</keyword>
<dbReference type="Proteomes" id="UP000078532">
    <property type="component" value="Unassembled WGS sequence"/>
</dbReference>
<gene>
    <name evidence="5" type="ORF">A6M21_02340</name>
</gene>
<sequence>MLFIVAPDSFKGSLSAVEATHYMERGIKAVFPQAVVKKVPLADGGEGTVEAIINAAGGRLLEAEVTGPLGRPVKAVYGVLSDGITGVLEVASVCGLPQVPPERRNPESTTSLGVGELILAAVAEGCRRVIVGLGGSATNDGGIGMAAALGIRFPDGTGRPLEPRVSNLAQATGIDYSGLDQRLAGVEVTGIYDVSSPLYGPRGASVVFGPQKGATPEQVQRLDTLLRRLAELIRQTYGIKVDDLPGAGAAGGLGAGLAAFLGGRLVPGSDMLLELCKLDEFITENEVDLVITGEGEINHQTVLGKVPVSVARLAKKHNLPVVALVGSIGPGYTEVYQHGINAVYGIIPRPMELSEAMQNAAVLLEEATVRLMRLWRLGCD</sequence>
<keyword evidence="6" id="KW-1185">Reference proteome</keyword>
<dbReference type="EMBL" id="LYVF01000009">
    <property type="protein sequence ID" value="OAT86682.1"/>
    <property type="molecule type" value="Genomic_DNA"/>
</dbReference>
<evidence type="ECO:0000256" key="1">
    <source>
        <dbReference type="ARBA" id="ARBA00006284"/>
    </source>
</evidence>
<dbReference type="NCBIfam" id="TIGR00045">
    <property type="entry name" value="glycerate kinase"/>
    <property type="match status" value="1"/>
</dbReference>
<dbReference type="Pfam" id="PF02595">
    <property type="entry name" value="Gly_kinase"/>
    <property type="match status" value="1"/>
</dbReference>
<dbReference type="PANTHER" id="PTHR21599">
    <property type="entry name" value="GLYCERATE KINASE"/>
    <property type="match status" value="1"/>
</dbReference>
<protein>
    <submittedName>
        <fullName evidence="5">Glycerate kinase</fullName>
    </submittedName>
</protein>
<dbReference type="InterPro" id="IPR018197">
    <property type="entry name" value="Glycerate_kinase_RE-like"/>
</dbReference>
<evidence type="ECO:0000256" key="3">
    <source>
        <dbReference type="ARBA" id="ARBA00022777"/>
    </source>
</evidence>
<dbReference type="GO" id="GO:0031388">
    <property type="term" value="P:organic acid phosphorylation"/>
    <property type="evidence" value="ECO:0007669"/>
    <property type="project" value="UniProtKB-UniRule"/>
</dbReference>
<evidence type="ECO:0000256" key="2">
    <source>
        <dbReference type="ARBA" id="ARBA00022679"/>
    </source>
</evidence>
<organism evidence="5 6">
    <name type="scientific">Desulfotomaculum copahuensis</name>
    <dbReference type="NCBI Taxonomy" id="1838280"/>
    <lineage>
        <taxon>Bacteria</taxon>
        <taxon>Bacillati</taxon>
        <taxon>Bacillota</taxon>
        <taxon>Clostridia</taxon>
        <taxon>Eubacteriales</taxon>
        <taxon>Desulfotomaculaceae</taxon>
        <taxon>Desulfotomaculum</taxon>
    </lineage>
</organism>
<accession>A0A1B7LJN5</accession>
<dbReference type="RefSeq" id="WP_066665999.1">
    <property type="nucleotide sequence ID" value="NZ_LYVF01000009.1"/>
</dbReference>
<dbReference type="AlphaFoldDB" id="A0A1B7LJN5"/>
<dbReference type="InterPro" id="IPR004381">
    <property type="entry name" value="Glycerate_kinase"/>
</dbReference>
<dbReference type="InterPro" id="IPR036129">
    <property type="entry name" value="Glycerate_kinase_sf"/>
</dbReference>
<dbReference type="OrthoDB" id="9774290at2"/>
<dbReference type="Gene3D" id="3.90.1510.10">
    <property type="entry name" value="Glycerate kinase, domain 2"/>
    <property type="match status" value="1"/>
</dbReference>
<proteinExistence type="inferred from homology"/>
<reference evidence="5 6" key="1">
    <citation type="submission" date="2016-04" db="EMBL/GenBank/DDBJ databases">
        <authorList>
            <person name="Evans L.H."/>
            <person name="Alamgir A."/>
            <person name="Owens N."/>
            <person name="Weber N.D."/>
            <person name="Virtaneva K."/>
            <person name="Barbian K."/>
            <person name="Babar A."/>
            <person name="Rosenke K."/>
        </authorList>
    </citation>
    <scope>NUCLEOTIDE SEQUENCE [LARGE SCALE GENOMIC DNA]</scope>
    <source>
        <strain evidence="5 6">LMa1</strain>
    </source>
</reference>
<dbReference type="STRING" id="1838280.A6M21_02340"/>
<dbReference type="PIRSF" id="PIRSF006078">
    <property type="entry name" value="GlxK"/>
    <property type="match status" value="1"/>
</dbReference>
<evidence type="ECO:0000256" key="4">
    <source>
        <dbReference type="PIRNR" id="PIRNR006078"/>
    </source>
</evidence>
<name>A0A1B7LJN5_9FIRM</name>
<evidence type="ECO:0000313" key="6">
    <source>
        <dbReference type="Proteomes" id="UP000078532"/>
    </source>
</evidence>
<comment type="similarity">
    <text evidence="1 4">Belongs to the glycerate kinase type-1 family.</text>
</comment>
<evidence type="ECO:0000313" key="5">
    <source>
        <dbReference type="EMBL" id="OAT86682.1"/>
    </source>
</evidence>
<dbReference type="Gene3D" id="3.40.50.10350">
    <property type="entry name" value="Glycerate kinase, domain 1"/>
    <property type="match status" value="1"/>
</dbReference>
<keyword evidence="2 4" id="KW-0808">Transferase</keyword>
<comment type="caution">
    <text evidence="5">The sequence shown here is derived from an EMBL/GenBank/DDBJ whole genome shotgun (WGS) entry which is preliminary data.</text>
</comment>
<dbReference type="InterPro" id="IPR018193">
    <property type="entry name" value="Glyc_kinase_flavodox-like_fold"/>
</dbReference>
<dbReference type="PANTHER" id="PTHR21599:SF0">
    <property type="entry name" value="GLYCERATE KINASE"/>
    <property type="match status" value="1"/>
</dbReference>
<dbReference type="GO" id="GO:0008887">
    <property type="term" value="F:glycerate kinase activity"/>
    <property type="evidence" value="ECO:0007669"/>
    <property type="project" value="UniProtKB-UniRule"/>
</dbReference>
<dbReference type="SUPFAM" id="SSF110738">
    <property type="entry name" value="Glycerate kinase I"/>
    <property type="match status" value="1"/>
</dbReference>